<evidence type="ECO:0000313" key="2">
    <source>
        <dbReference type="EMBL" id="MRX46383.1"/>
    </source>
</evidence>
<name>A0A7K0FKD5_9SPHI</name>
<reference evidence="2 3" key="1">
    <citation type="submission" date="2019-11" db="EMBL/GenBank/DDBJ databases">
        <authorList>
            <person name="Cheng Q."/>
            <person name="Yang Z."/>
        </authorList>
    </citation>
    <scope>NUCLEOTIDE SEQUENCE [LARGE SCALE GENOMIC DNA]</scope>
    <source>
        <strain evidence="2 3">HX-22-1</strain>
    </source>
</reference>
<sequence>MTEQVMIYEVKSAASSNAKELFSDDSKYFYWNETKFKNLNLGDFVFVVNRTDRWVLLSKLDNIDIPTTERGDKTIFSDLGKDFTVSGKWNKFIRLEILNNLSIPNDWQWQSLGSSETTYLNGPRIGLDSSENRLKNISQLLQLSQDDTIAQILENCKLNFNGSTTKPTPIKPIQKPKENNQDDMNILTAIKTKPFILLAGISGTGKSRLVRTLAYKTCSKEELKKDPKKPGNFELIPVRPNWHDSSELMGYVSRINGEKYITTSFLKFIAKAWKHIDVPFFLCLDEMNLAPVEQYFAEYLSIIETRQVKDGKLVTDYIISKESFENQNLYNQLLTDLELSGNEFSEGISIPSNLVVIGTVNMDETTHSFSRKVLDRAMTFEMNNVDLTGGLELNKEYWNYPKSEDEYYKSEDLIGKYTSGAEVYSQDFKEKEEIIGFLQKVNNELEGTPFKIAYRVRDEFLIYCFYSGQNKAANWLTNALDEMTSMKILSRIEGDETKTGNVLKNLQRIITADFKKSYAKIKEMESRLQSNGYTSFWS</sequence>
<dbReference type="EMBL" id="WKJI01000001">
    <property type="protein sequence ID" value="MRX46383.1"/>
    <property type="molecule type" value="Genomic_DNA"/>
</dbReference>
<protein>
    <recommendedName>
        <fullName evidence="1">ATPase dynein-related AAA domain-containing protein</fullName>
    </recommendedName>
</protein>
<dbReference type="SUPFAM" id="SSF52540">
    <property type="entry name" value="P-loop containing nucleoside triphosphate hydrolases"/>
    <property type="match status" value="1"/>
</dbReference>
<dbReference type="AlphaFoldDB" id="A0A7K0FKD5"/>
<dbReference type="InterPro" id="IPR027417">
    <property type="entry name" value="P-loop_NTPase"/>
</dbReference>
<gene>
    <name evidence="2" type="ORF">GJJ64_04190</name>
</gene>
<organism evidence="2 3">
    <name type="scientific">Pedobacter puniceum</name>
    <dbReference type="NCBI Taxonomy" id="2666136"/>
    <lineage>
        <taxon>Bacteria</taxon>
        <taxon>Pseudomonadati</taxon>
        <taxon>Bacteroidota</taxon>
        <taxon>Sphingobacteriia</taxon>
        <taxon>Sphingobacteriales</taxon>
        <taxon>Sphingobacteriaceae</taxon>
        <taxon>Pedobacter</taxon>
    </lineage>
</organism>
<dbReference type="GO" id="GO:0016887">
    <property type="term" value="F:ATP hydrolysis activity"/>
    <property type="evidence" value="ECO:0007669"/>
    <property type="project" value="InterPro"/>
</dbReference>
<evidence type="ECO:0000259" key="1">
    <source>
        <dbReference type="Pfam" id="PF07728"/>
    </source>
</evidence>
<accession>A0A7K0FKD5</accession>
<dbReference type="InterPro" id="IPR011704">
    <property type="entry name" value="ATPase_dyneun-rel_AAA"/>
</dbReference>
<dbReference type="InterPro" id="IPR052934">
    <property type="entry name" value="Methyl-DNA_Rec/Restrict_Enz"/>
</dbReference>
<dbReference type="PANTHER" id="PTHR37291">
    <property type="entry name" value="5-METHYLCYTOSINE-SPECIFIC RESTRICTION ENZYME B"/>
    <property type="match status" value="1"/>
</dbReference>
<keyword evidence="3" id="KW-1185">Reference proteome</keyword>
<dbReference type="Proteomes" id="UP000462931">
    <property type="component" value="Unassembled WGS sequence"/>
</dbReference>
<comment type="caution">
    <text evidence="2">The sequence shown here is derived from an EMBL/GenBank/DDBJ whole genome shotgun (WGS) entry which is preliminary data.</text>
</comment>
<feature type="domain" description="ATPase dynein-related AAA" evidence="1">
    <location>
        <begin position="196"/>
        <end position="309"/>
    </location>
</feature>
<proteinExistence type="predicted"/>
<dbReference type="Pfam" id="PF07728">
    <property type="entry name" value="AAA_5"/>
    <property type="match status" value="1"/>
</dbReference>
<dbReference type="RefSeq" id="WP_154286485.1">
    <property type="nucleotide sequence ID" value="NZ_WKJI01000001.1"/>
</dbReference>
<dbReference type="GO" id="GO:0005524">
    <property type="term" value="F:ATP binding"/>
    <property type="evidence" value="ECO:0007669"/>
    <property type="project" value="InterPro"/>
</dbReference>
<evidence type="ECO:0000313" key="3">
    <source>
        <dbReference type="Proteomes" id="UP000462931"/>
    </source>
</evidence>
<dbReference type="PANTHER" id="PTHR37291:SF1">
    <property type="entry name" value="TYPE IV METHYL-DIRECTED RESTRICTION ENZYME ECOKMCRB SUBUNIT"/>
    <property type="match status" value="1"/>
</dbReference>
<dbReference type="Gene3D" id="3.40.50.300">
    <property type="entry name" value="P-loop containing nucleotide triphosphate hydrolases"/>
    <property type="match status" value="1"/>
</dbReference>